<dbReference type="GO" id="GO:0071897">
    <property type="term" value="P:DNA biosynthetic process"/>
    <property type="evidence" value="ECO:0007669"/>
    <property type="project" value="UniProtKB-ARBA"/>
</dbReference>
<organism evidence="1 2">
    <name type="scientific">Oedothorax gibbosus</name>
    <dbReference type="NCBI Taxonomy" id="931172"/>
    <lineage>
        <taxon>Eukaryota</taxon>
        <taxon>Metazoa</taxon>
        <taxon>Ecdysozoa</taxon>
        <taxon>Arthropoda</taxon>
        <taxon>Chelicerata</taxon>
        <taxon>Arachnida</taxon>
        <taxon>Araneae</taxon>
        <taxon>Araneomorphae</taxon>
        <taxon>Entelegynae</taxon>
        <taxon>Araneoidea</taxon>
        <taxon>Linyphiidae</taxon>
        <taxon>Erigoninae</taxon>
        <taxon>Oedothorax</taxon>
    </lineage>
</organism>
<dbReference type="InterPro" id="IPR043128">
    <property type="entry name" value="Rev_trsase/Diguanyl_cyclase"/>
</dbReference>
<dbReference type="EMBL" id="JAFNEN010000427">
    <property type="protein sequence ID" value="KAG8183229.1"/>
    <property type="molecule type" value="Genomic_DNA"/>
</dbReference>
<dbReference type="InterPro" id="IPR043502">
    <property type="entry name" value="DNA/RNA_pol_sf"/>
</dbReference>
<dbReference type="Gene3D" id="3.10.10.10">
    <property type="entry name" value="HIV Type 1 Reverse Transcriptase, subunit A, domain 1"/>
    <property type="match status" value="1"/>
</dbReference>
<proteinExistence type="predicted"/>
<evidence type="ECO:0000313" key="2">
    <source>
        <dbReference type="Proteomes" id="UP000827092"/>
    </source>
</evidence>
<accession>A0AAV6UGA7</accession>
<keyword evidence="2" id="KW-1185">Reference proteome</keyword>
<protein>
    <submittedName>
        <fullName evidence="1">Uncharacterized protein</fullName>
    </submittedName>
</protein>
<dbReference type="Proteomes" id="UP000827092">
    <property type="component" value="Unassembled WGS sequence"/>
</dbReference>
<evidence type="ECO:0000313" key="1">
    <source>
        <dbReference type="EMBL" id="KAG8183229.1"/>
    </source>
</evidence>
<comment type="caution">
    <text evidence="1">The sequence shown here is derived from an EMBL/GenBank/DDBJ whole genome shotgun (WGS) entry which is preliminary data.</text>
</comment>
<sequence length="88" mass="10033">MLDLKIIEIGFSDCTSPMILVEAPGKDPRPCIDYRNLNKITKTKFFPLPNIEERIEIVSSAQYITVLICLKAIGKFPSLSEPKDWQHL</sequence>
<reference evidence="1 2" key="1">
    <citation type="journal article" date="2022" name="Nat. Ecol. Evol.">
        <title>A masculinizing supergene underlies an exaggerated male reproductive morph in a spider.</title>
        <authorList>
            <person name="Hendrickx F."/>
            <person name="De Corte Z."/>
            <person name="Sonet G."/>
            <person name="Van Belleghem S.M."/>
            <person name="Kostlbacher S."/>
            <person name="Vangestel C."/>
        </authorList>
    </citation>
    <scope>NUCLEOTIDE SEQUENCE [LARGE SCALE GENOMIC DNA]</scope>
    <source>
        <strain evidence="1">W744_W776</strain>
    </source>
</reference>
<name>A0AAV6UGA7_9ARAC</name>
<dbReference type="Gene3D" id="3.30.70.270">
    <property type="match status" value="1"/>
</dbReference>
<dbReference type="AlphaFoldDB" id="A0AAV6UGA7"/>
<gene>
    <name evidence="1" type="ORF">JTE90_005677</name>
</gene>
<dbReference type="SUPFAM" id="SSF56672">
    <property type="entry name" value="DNA/RNA polymerases"/>
    <property type="match status" value="1"/>
</dbReference>